<organism evidence="1">
    <name type="scientific">Anguilla anguilla</name>
    <name type="common">European freshwater eel</name>
    <name type="synonym">Muraena anguilla</name>
    <dbReference type="NCBI Taxonomy" id="7936"/>
    <lineage>
        <taxon>Eukaryota</taxon>
        <taxon>Metazoa</taxon>
        <taxon>Chordata</taxon>
        <taxon>Craniata</taxon>
        <taxon>Vertebrata</taxon>
        <taxon>Euteleostomi</taxon>
        <taxon>Actinopterygii</taxon>
        <taxon>Neopterygii</taxon>
        <taxon>Teleostei</taxon>
        <taxon>Anguilliformes</taxon>
        <taxon>Anguillidae</taxon>
        <taxon>Anguilla</taxon>
    </lineage>
</organism>
<evidence type="ECO:0000313" key="1">
    <source>
        <dbReference type="EMBL" id="JAH06202.1"/>
    </source>
</evidence>
<accession>A0A0E9PPH5</accession>
<reference evidence="1" key="2">
    <citation type="journal article" date="2015" name="Fish Shellfish Immunol.">
        <title>Early steps in the European eel (Anguilla anguilla)-Vibrio vulnificus interaction in the gills: Role of the RtxA13 toxin.</title>
        <authorList>
            <person name="Callol A."/>
            <person name="Pajuelo D."/>
            <person name="Ebbesson L."/>
            <person name="Teles M."/>
            <person name="MacKenzie S."/>
            <person name="Amaro C."/>
        </authorList>
    </citation>
    <scope>NUCLEOTIDE SEQUENCE</scope>
</reference>
<sequence length="15" mass="1826">MAWSRICTQVTFRNI</sequence>
<dbReference type="EMBL" id="GBXM01102375">
    <property type="protein sequence ID" value="JAH06202.1"/>
    <property type="molecule type" value="Transcribed_RNA"/>
</dbReference>
<proteinExistence type="predicted"/>
<name>A0A0E9PPH5_ANGAN</name>
<reference evidence="1" key="1">
    <citation type="submission" date="2014-11" db="EMBL/GenBank/DDBJ databases">
        <authorList>
            <person name="Amaro Gonzalez C."/>
        </authorList>
    </citation>
    <scope>NUCLEOTIDE SEQUENCE</scope>
</reference>
<protein>
    <submittedName>
        <fullName evidence="1">Uncharacterized protein</fullName>
    </submittedName>
</protein>